<dbReference type="InterPro" id="IPR036383">
    <property type="entry name" value="TSP1_rpt_sf"/>
</dbReference>
<feature type="region of interest" description="Disordered" evidence="4">
    <location>
        <begin position="134"/>
        <end position="168"/>
    </location>
</feature>
<name>W5JIE4_ANODA</name>
<dbReference type="Gene3D" id="2.20.100.10">
    <property type="entry name" value="Thrombospondin type-1 (TSP1) repeat"/>
    <property type="match status" value="1"/>
</dbReference>
<sequence length="372" mass="41953">MPRGQSYANCKALKAPRRHCLLNLPPRAASSEPTVWARHGHLERTAIRLKPTRHNDESWCRQDLEVQDVIDCIVSEWGQWSECDTACGNGMMSRTRIIEQKPQNGGKHCPSLVQKRGCQGLKCHNHHDRKALRGTVDQVANLERRKRENKSRSTKRERDDSSCGGLPPPTIRASLRCIGLNLPKMDIISATGPQPDPQQPDLMDQSCSCSVFAQQTQHALSETALLLPAALSKSRHENDTSDIRRNLRLRYKNAFKHNRGNEYCVEFEVIKATKACHKDATYRGLAEGERVIVRCDLEALHEDKSVDTLASNSIHDEDDPETPKYRCRGDGLTGRNTRFTTLALPACRGKWMRLTVGQPKKCPTSDAQFIFI</sequence>
<dbReference type="AlphaFoldDB" id="W5JIE4"/>
<dbReference type="InterPro" id="IPR039942">
    <property type="entry name" value="SBSPO"/>
</dbReference>
<dbReference type="InterPro" id="IPR044004">
    <property type="entry name" value="TSP1_spondin_dom"/>
</dbReference>
<dbReference type="HOGENOM" id="CLU_058116_0_0_1"/>
<keyword evidence="3" id="KW-0325">Glycoprotein</keyword>
<accession>W5JIE4</accession>
<evidence type="ECO:0000313" key="7">
    <source>
        <dbReference type="EnsemblMetazoa" id="ADAC005240-PA"/>
    </source>
</evidence>
<feature type="domain" description="Spondin-like TSP1" evidence="5">
    <location>
        <begin position="72"/>
        <end position="123"/>
    </location>
</feature>
<dbReference type="PANTHER" id="PTHR20920:SF5">
    <property type="entry name" value="SMB DOMAIN-CONTAINING PROTEIN"/>
    <property type="match status" value="1"/>
</dbReference>
<protein>
    <recommendedName>
        <fullName evidence="5">Spondin-like TSP1 domain-containing protein</fullName>
    </recommendedName>
</protein>
<reference evidence="7" key="4">
    <citation type="submission" date="2015-06" db="UniProtKB">
        <authorList>
            <consortium name="EnsemblMetazoa"/>
        </authorList>
    </citation>
    <scope>IDENTIFICATION</scope>
</reference>
<dbReference type="SUPFAM" id="SSF82895">
    <property type="entry name" value="TSP-1 type 1 repeat"/>
    <property type="match status" value="1"/>
</dbReference>
<evidence type="ECO:0000256" key="1">
    <source>
        <dbReference type="ARBA" id="ARBA00022729"/>
    </source>
</evidence>
<dbReference type="InterPro" id="IPR000884">
    <property type="entry name" value="TSP1_rpt"/>
</dbReference>
<reference evidence="6" key="2">
    <citation type="submission" date="2010-05" db="EMBL/GenBank/DDBJ databases">
        <authorList>
            <person name="Almeida L.G."/>
            <person name="Nicolas M.F."/>
            <person name="Souza R.C."/>
            <person name="Vasconcelos A.T.R."/>
        </authorList>
    </citation>
    <scope>NUCLEOTIDE SEQUENCE</scope>
</reference>
<dbReference type="EMBL" id="ADMH02001311">
    <property type="protein sequence ID" value="ETN63058.1"/>
    <property type="molecule type" value="Genomic_DNA"/>
</dbReference>
<dbReference type="VEuPathDB" id="VectorBase:ADAR2_001822"/>
<gene>
    <name evidence="6" type="ORF">AND_005240</name>
</gene>
<evidence type="ECO:0000256" key="2">
    <source>
        <dbReference type="ARBA" id="ARBA00023157"/>
    </source>
</evidence>
<dbReference type="PROSITE" id="PS50092">
    <property type="entry name" value="TSP1"/>
    <property type="match status" value="1"/>
</dbReference>
<evidence type="ECO:0000256" key="4">
    <source>
        <dbReference type="SAM" id="MobiDB-lite"/>
    </source>
</evidence>
<dbReference type="VEuPathDB" id="VectorBase:ADAC005240"/>
<dbReference type="SMART" id="SM00209">
    <property type="entry name" value="TSP1"/>
    <property type="match status" value="1"/>
</dbReference>
<keyword evidence="1" id="KW-0732">Signal</keyword>
<dbReference type="FunFam" id="2.20.100.10:FF:000026">
    <property type="entry name" value="Spondin 1"/>
    <property type="match status" value="1"/>
</dbReference>
<dbReference type="EnsemblMetazoa" id="ADAC005240-RA">
    <property type="protein sequence ID" value="ADAC005240-PA"/>
    <property type="gene ID" value="ADAC005240"/>
</dbReference>
<keyword evidence="2" id="KW-1015">Disulfide bond</keyword>
<dbReference type="Proteomes" id="UP000000673">
    <property type="component" value="Unassembled WGS sequence"/>
</dbReference>
<evidence type="ECO:0000313" key="6">
    <source>
        <dbReference type="EMBL" id="ETN63058.1"/>
    </source>
</evidence>
<dbReference type="eggNOG" id="KOG3539">
    <property type="taxonomic scope" value="Eukaryota"/>
</dbReference>
<reference evidence="6" key="3">
    <citation type="journal article" date="2013" name="Nucleic Acids Res.">
        <title>The genome of Anopheles darlingi, the main neotropical malaria vector.</title>
        <authorList>
            <person name="Marinotti O."/>
            <person name="Cerqueira G.C."/>
            <person name="de Almeida L.G."/>
            <person name="Ferro M.I."/>
            <person name="Loreto E.L."/>
            <person name="Zaha A."/>
            <person name="Teixeira S.M."/>
            <person name="Wespiser A.R."/>
            <person name="Almeida E Silva A."/>
            <person name="Schlindwein A.D."/>
            <person name="Pacheco A.C."/>
            <person name="Silva A.L."/>
            <person name="Graveley B.R."/>
            <person name="Walenz B.P."/>
            <person name="Lima Bde A."/>
            <person name="Ribeiro C.A."/>
            <person name="Nunes-Silva C.G."/>
            <person name="de Carvalho C.R."/>
            <person name="Soares C.M."/>
            <person name="de Menezes C.B."/>
            <person name="Matiolli C."/>
            <person name="Caffrey D."/>
            <person name="Araujo D.A."/>
            <person name="de Oliveira D.M."/>
            <person name="Golenbock D."/>
            <person name="Grisard E.C."/>
            <person name="Fantinatti-Garboggini F."/>
            <person name="de Carvalho F.M."/>
            <person name="Barcellos F.G."/>
            <person name="Prosdocimi F."/>
            <person name="May G."/>
            <person name="Azevedo Junior G.M."/>
            <person name="Guimaraes G.M."/>
            <person name="Goldman G.H."/>
            <person name="Padilha I.Q."/>
            <person name="Batista Jda S."/>
            <person name="Ferro J.A."/>
            <person name="Ribeiro J.M."/>
            <person name="Fietto J.L."/>
            <person name="Dabbas K.M."/>
            <person name="Cerdeira L."/>
            <person name="Agnez-Lima L.F."/>
            <person name="Brocchi M."/>
            <person name="de Carvalho M.O."/>
            <person name="Teixeira Mde M."/>
            <person name="Diniz Maia Mde M."/>
            <person name="Goldman M.H."/>
            <person name="Cruz Schneider M.P."/>
            <person name="Felipe M.S."/>
            <person name="Hungria M."/>
            <person name="Nicolas M.F."/>
            <person name="Pereira M."/>
            <person name="Montes M.A."/>
            <person name="Cantao M.E."/>
            <person name="Vincentz M."/>
            <person name="Rafael M.S."/>
            <person name="Silverman N."/>
            <person name="Stoco P.H."/>
            <person name="Souza R.C."/>
            <person name="Vicentini R."/>
            <person name="Gazzinelli R.T."/>
            <person name="Neves Rde O."/>
            <person name="Silva R."/>
            <person name="Astolfi-Filho S."/>
            <person name="Maciel T.E."/>
            <person name="Urmenyi T.P."/>
            <person name="Tadei W.P."/>
            <person name="Camargo E.P."/>
            <person name="de Vasconcelos A.T."/>
        </authorList>
    </citation>
    <scope>NUCLEOTIDE SEQUENCE</scope>
</reference>
<dbReference type="Pfam" id="PF19028">
    <property type="entry name" value="TSP1_spondin"/>
    <property type="match status" value="1"/>
</dbReference>
<proteinExistence type="predicted"/>
<dbReference type="STRING" id="43151.W5JIE4"/>
<organism evidence="6">
    <name type="scientific">Anopheles darlingi</name>
    <name type="common">Mosquito</name>
    <dbReference type="NCBI Taxonomy" id="43151"/>
    <lineage>
        <taxon>Eukaryota</taxon>
        <taxon>Metazoa</taxon>
        <taxon>Ecdysozoa</taxon>
        <taxon>Arthropoda</taxon>
        <taxon>Hexapoda</taxon>
        <taxon>Insecta</taxon>
        <taxon>Pterygota</taxon>
        <taxon>Neoptera</taxon>
        <taxon>Endopterygota</taxon>
        <taxon>Diptera</taxon>
        <taxon>Nematocera</taxon>
        <taxon>Culicoidea</taxon>
        <taxon>Culicidae</taxon>
        <taxon>Anophelinae</taxon>
        <taxon>Anopheles</taxon>
    </lineage>
</organism>
<dbReference type="FunCoup" id="W5JIE4">
    <property type="interactions" value="2"/>
</dbReference>
<feature type="compositionally biased region" description="Basic and acidic residues" evidence="4">
    <location>
        <begin position="142"/>
        <end position="161"/>
    </location>
</feature>
<evidence type="ECO:0000313" key="8">
    <source>
        <dbReference type="Proteomes" id="UP000000673"/>
    </source>
</evidence>
<reference evidence="6 8" key="1">
    <citation type="journal article" date="2010" name="BMC Genomics">
        <title>Combination of measures distinguishes pre-miRNAs from other stem-loops in the genome of the newly sequenced Anopheles darlingi.</title>
        <authorList>
            <person name="Mendes N.D."/>
            <person name="Freitas A.T."/>
            <person name="Vasconcelos A.T."/>
            <person name="Sagot M.F."/>
        </authorList>
    </citation>
    <scope>NUCLEOTIDE SEQUENCE</scope>
</reference>
<evidence type="ECO:0000256" key="3">
    <source>
        <dbReference type="ARBA" id="ARBA00023180"/>
    </source>
</evidence>
<dbReference type="PANTHER" id="PTHR20920">
    <property type="entry name" value="RPE-SPONDIN"/>
    <property type="match status" value="1"/>
</dbReference>
<keyword evidence="8" id="KW-1185">Reference proteome</keyword>
<evidence type="ECO:0000259" key="5">
    <source>
        <dbReference type="Pfam" id="PF19028"/>
    </source>
</evidence>